<dbReference type="SUPFAM" id="SSF52113">
    <property type="entry name" value="BRCT domain"/>
    <property type="match status" value="4"/>
</dbReference>
<keyword evidence="5" id="KW-1185">Reference proteome</keyword>
<feature type="region of interest" description="Disordered" evidence="2">
    <location>
        <begin position="753"/>
        <end position="916"/>
    </location>
</feature>
<dbReference type="AlphaFoldDB" id="A0A3N4IAH1"/>
<evidence type="ECO:0000313" key="5">
    <source>
        <dbReference type="Proteomes" id="UP000275078"/>
    </source>
</evidence>
<dbReference type="PANTHER" id="PTHR13561:SF20">
    <property type="entry name" value="DNA TOPOISOMERASE 2-BINDING PROTEIN 1"/>
    <property type="match status" value="1"/>
</dbReference>
<proteinExistence type="predicted"/>
<dbReference type="CDD" id="cd17731">
    <property type="entry name" value="BRCT_TopBP1_rpt2_like"/>
    <property type="match status" value="1"/>
</dbReference>
<feature type="compositionally biased region" description="Low complexity" evidence="2">
    <location>
        <begin position="865"/>
        <end position="877"/>
    </location>
</feature>
<feature type="domain" description="BRCT" evidence="3">
    <location>
        <begin position="598"/>
        <end position="695"/>
    </location>
</feature>
<feature type="compositionally biased region" description="Polar residues" evidence="2">
    <location>
        <begin position="558"/>
        <end position="572"/>
    </location>
</feature>
<evidence type="ECO:0000256" key="2">
    <source>
        <dbReference type="SAM" id="MobiDB-lite"/>
    </source>
</evidence>
<dbReference type="SMART" id="SM00292">
    <property type="entry name" value="BRCT"/>
    <property type="match status" value="5"/>
</dbReference>
<dbReference type="OrthoDB" id="251770at2759"/>
<feature type="region of interest" description="Disordered" evidence="2">
    <location>
        <begin position="703"/>
        <end position="737"/>
    </location>
</feature>
<dbReference type="Proteomes" id="UP000275078">
    <property type="component" value="Unassembled WGS sequence"/>
</dbReference>
<sequence length="963" mass="107374">MAEEPNARPLANVTLCSTGLTPDQRTEMTDKASVMGAQVGMDFTTTTTHLVVTNSFSPKYKFVAKHRADVVVVDLEWINEIHALWTAGEDVNVRAMEEKHKLPTFFGLKVCVTTFMDDERAEIIQMLTDNGAEYHPDLTKDVTHLIAPEAAGKKYHFARKWKIQICGPEWIRDSIERGMILDEACYDLRLPEEQRGLGAKPEIPKPPPAPVETNNPKAPVANMHPPDASGSSVPAGSMTRKLRRHASNAFGSQAADLFNEIMGHGPAPKEKKRDVWEDDAQQDAVPAFEETADTSNVPPIFDSGVPLQEEAKAKTGIYANRNFFLHKFPQKQATVLQETIESLDGIVYLDLEEFFDSTKNTEEGFLLIPPELGREDCPDIPEDCRVTVVRYWWIEICMFEKRFLDPAAFGRGYLYKPLSNGNIEGFSKMNITITGFANFEMLHVMKYIKLLGANFSDLLKKDETTLVIKNPRSPINASTLGGKLGAAQLWNIPVVDLGWLWDCSEQDKRLPLGDYLVRLPRKRKHYEDSEETIADESYKRRNNAQLDPRRDLSEVRTVRQSPSGRSDAGQTSHRPRGVAANGGERETIEKEQVARNFDRKTVLAGTIVCVGSTLRHRKDELEDIAELLGAKVVECFTAKDIHPITHLIHKSPRLDDRTRDYRTAKQIRGCAVVSPDWLKACQKYRKRLDESAYPPITSAIGTLTISKDPPKYTSPVKQRTRLPLAPSNRLPKKSELNIVSASEKMDVDSGYWEYQSAPPKQSTPFESLPQEETPPAQPPPHSSATIGRRSPSPTKCTPAPPTEISPLSSPARPPPVTRQPTKTPSPRKPNPISSILKNLTAPQILSLVDAPSPANPPRRKFTGRALSTLSNSTSLSNPAPPSEIEEVGNQRRNDTEEDGLEGFEGTQTRVTYGDDPQSLLERQKIWEALSGKKIESGSNVVAAHATVKVQDVGRRTRHSTRRL</sequence>
<dbReference type="GO" id="GO:0006270">
    <property type="term" value="P:DNA replication initiation"/>
    <property type="evidence" value="ECO:0007669"/>
    <property type="project" value="TreeGrafter"/>
</dbReference>
<keyword evidence="1" id="KW-0677">Repeat</keyword>
<evidence type="ECO:0000256" key="1">
    <source>
        <dbReference type="ARBA" id="ARBA00022737"/>
    </source>
</evidence>
<dbReference type="Pfam" id="PF12738">
    <property type="entry name" value="PTCB-BRCT"/>
    <property type="match status" value="2"/>
</dbReference>
<dbReference type="InterPro" id="IPR001357">
    <property type="entry name" value="BRCT_dom"/>
</dbReference>
<accession>A0A3N4IAH1</accession>
<evidence type="ECO:0000259" key="3">
    <source>
        <dbReference type="PROSITE" id="PS50172"/>
    </source>
</evidence>
<reference evidence="4 5" key="1">
    <citation type="journal article" date="2018" name="Nat. Ecol. Evol.">
        <title>Pezizomycetes genomes reveal the molecular basis of ectomycorrhizal truffle lifestyle.</title>
        <authorList>
            <person name="Murat C."/>
            <person name="Payen T."/>
            <person name="Noel B."/>
            <person name="Kuo A."/>
            <person name="Morin E."/>
            <person name="Chen J."/>
            <person name="Kohler A."/>
            <person name="Krizsan K."/>
            <person name="Balestrini R."/>
            <person name="Da Silva C."/>
            <person name="Montanini B."/>
            <person name="Hainaut M."/>
            <person name="Levati E."/>
            <person name="Barry K.W."/>
            <person name="Belfiori B."/>
            <person name="Cichocki N."/>
            <person name="Clum A."/>
            <person name="Dockter R.B."/>
            <person name="Fauchery L."/>
            <person name="Guy J."/>
            <person name="Iotti M."/>
            <person name="Le Tacon F."/>
            <person name="Lindquist E.A."/>
            <person name="Lipzen A."/>
            <person name="Malagnac F."/>
            <person name="Mello A."/>
            <person name="Molinier V."/>
            <person name="Miyauchi S."/>
            <person name="Poulain J."/>
            <person name="Riccioni C."/>
            <person name="Rubini A."/>
            <person name="Sitrit Y."/>
            <person name="Splivallo R."/>
            <person name="Traeger S."/>
            <person name="Wang M."/>
            <person name="Zifcakova L."/>
            <person name="Wipf D."/>
            <person name="Zambonelli A."/>
            <person name="Paolocci F."/>
            <person name="Nowrousian M."/>
            <person name="Ottonello S."/>
            <person name="Baldrian P."/>
            <person name="Spatafora J.W."/>
            <person name="Henrissat B."/>
            <person name="Nagy L.G."/>
            <person name="Aury J.M."/>
            <person name="Wincker P."/>
            <person name="Grigoriev I.V."/>
            <person name="Bonfante P."/>
            <person name="Martin F.M."/>
        </authorList>
    </citation>
    <scope>NUCLEOTIDE SEQUENCE [LARGE SCALE GENOMIC DNA]</scope>
    <source>
        <strain evidence="4 5">RN42</strain>
    </source>
</reference>
<organism evidence="4 5">
    <name type="scientific">Ascobolus immersus RN42</name>
    <dbReference type="NCBI Taxonomy" id="1160509"/>
    <lineage>
        <taxon>Eukaryota</taxon>
        <taxon>Fungi</taxon>
        <taxon>Dikarya</taxon>
        <taxon>Ascomycota</taxon>
        <taxon>Pezizomycotina</taxon>
        <taxon>Pezizomycetes</taxon>
        <taxon>Pezizales</taxon>
        <taxon>Ascobolaceae</taxon>
        <taxon>Ascobolus</taxon>
    </lineage>
</organism>
<dbReference type="FunFam" id="3.40.50.10190:FF:000010">
    <property type="entry name" value="DNA topoisomerase II binding protein 1"/>
    <property type="match status" value="1"/>
</dbReference>
<dbReference type="InterPro" id="IPR036420">
    <property type="entry name" value="BRCT_dom_sf"/>
</dbReference>
<name>A0A3N4IAH1_ASCIM</name>
<gene>
    <name evidence="4" type="ORF">BJ508DRAFT_228000</name>
</gene>
<evidence type="ECO:0000313" key="4">
    <source>
        <dbReference type="EMBL" id="RPA78754.1"/>
    </source>
</evidence>
<dbReference type="GO" id="GO:0007095">
    <property type="term" value="P:mitotic G2 DNA damage checkpoint signaling"/>
    <property type="evidence" value="ECO:0007669"/>
    <property type="project" value="TreeGrafter"/>
</dbReference>
<dbReference type="STRING" id="1160509.A0A3N4IAH1"/>
<dbReference type="Pfam" id="PF00533">
    <property type="entry name" value="BRCT"/>
    <property type="match status" value="2"/>
</dbReference>
<feature type="compositionally biased region" description="Basic and acidic residues" evidence="2">
    <location>
        <begin position="547"/>
        <end position="557"/>
    </location>
</feature>
<dbReference type="GO" id="GO:0033314">
    <property type="term" value="P:mitotic DNA replication checkpoint signaling"/>
    <property type="evidence" value="ECO:0007669"/>
    <property type="project" value="TreeGrafter"/>
</dbReference>
<feature type="domain" description="BRCT" evidence="3">
    <location>
        <begin position="426"/>
        <end position="517"/>
    </location>
</feature>
<dbReference type="PANTHER" id="PTHR13561">
    <property type="entry name" value="DNA REPLICATION REGULATOR DPB11-RELATED"/>
    <property type="match status" value="1"/>
</dbReference>
<dbReference type="InterPro" id="IPR059215">
    <property type="entry name" value="BRCT2_TopBP1-like"/>
</dbReference>
<dbReference type="EMBL" id="ML119707">
    <property type="protein sequence ID" value="RPA78754.1"/>
    <property type="molecule type" value="Genomic_DNA"/>
</dbReference>
<feature type="domain" description="BRCT" evidence="3">
    <location>
        <begin position="5"/>
        <end position="80"/>
    </location>
</feature>
<feature type="region of interest" description="Disordered" evidence="2">
    <location>
        <begin position="197"/>
        <end position="236"/>
    </location>
</feature>
<dbReference type="Gene3D" id="3.40.50.10190">
    <property type="entry name" value="BRCT domain"/>
    <property type="match status" value="5"/>
</dbReference>
<dbReference type="PROSITE" id="PS50172">
    <property type="entry name" value="BRCT"/>
    <property type="match status" value="4"/>
</dbReference>
<feature type="domain" description="BRCT" evidence="3">
    <location>
        <begin position="100"/>
        <end position="188"/>
    </location>
</feature>
<protein>
    <submittedName>
        <fullName evidence="4">BRCT domain-containing protein</fullName>
    </submittedName>
</protein>
<feature type="compositionally biased region" description="Polar residues" evidence="2">
    <location>
        <begin position="831"/>
        <end position="843"/>
    </location>
</feature>
<feature type="region of interest" description="Disordered" evidence="2">
    <location>
        <begin position="528"/>
        <end position="589"/>
    </location>
</feature>